<organism evidence="6 7">
    <name type="scientific">Actinoallomurus acaciae</name>
    <dbReference type="NCBI Taxonomy" id="502577"/>
    <lineage>
        <taxon>Bacteria</taxon>
        <taxon>Bacillati</taxon>
        <taxon>Actinomycetota</taxon>
        <taxon>Actinomycetes</taxon>
        <taxon>Streptosporangiales</taxon>
        <taxon>Thermomonosporaceae</taxon>
        <taxon>Actinoallomurus</taxon>
    </lineage>
</organism>
<comment type="caution">
    <text evidence="6">The sequence shown here is derived from an EMBL/GenBank/DDBJ whole genome shotgun (WGS) entry which is preliminary data.</text>
</comment>
<dbReference type="RefSeq" id="WP_378198090.1">
    <property type="nucleotide sequence ID" value="NZ_JBHLZP010000047.1"/>
</dbReference>
<keyword evidence="7" id="KW-1185">Reference proteome</keyword>
<feature type="transmembrane region" description="Helical" evidence="3">
    <location>
        <begin position="42"/>
        <end position="66"/>
    </location>
</feature>
<dbReference type="PANTHER" id="PTHR33392">
    <property type="entry name" value="POLYISOPRENYL-TEICHOIC ACID--PEPTIDOGLYCAN TEICHOIC ACID TRANSFERASE TAGU"/>
    <property type="match status" value="1"/>
</dbReference>
<dbReference type="NCBIfam" id="TIGR00350">
    <property type="entry name" value="lytR_cpsA_psr"/>
    <property type="match status" value="1"/>
</dbReference>
<feature type="region of interest" description="Disordered" evidence="2">
    <location>
        <begin position="1"/>
        <end position="39"/>
    </location>
</feature>
<reference evidence="6 7" key="1">
    <citation type="submission" date="2024-09" db="EMBL/GenBank/DDBJ databases">
        <authorList>
            <person name="Sun Q."/>
            <person name="Mori K."/>
        </authorList>
    </citation>
    <scope>NUCLEOTIDE SEQUENCE [LARGE SCALE GENOMIC DNA]</scope>
    <source>
        <strain evidence="6 7">TBRC 0563</strain>
    </source>
</reference>
<evidence type="ECO:0000256" key="1">
    <source>
        <dbReference type="ARBA" id="ARBA00006068"/>
    </source>
</evidence>
<dbReference type="InterPro" id="IPR027381">
    <property type="entry name" value="LytR/CpsA/Psr_C"/>
</dbReference>
<dbReference type="InterPro" id="IPR004474">
    <property type="entry name" value="LytR_CpsA_psr"/>
</dbReference>
<feature type="compositionally biased region" description="Basic residues" evidence="2">
    <location>
        <begin position="14"/>
        <end position="26"/>
    </location>
</feature>
<dbReference type="Gene3D" id="3.40.630.190">
    <property type="entry name" value="LCP protein"/>
    <property type="match status" value="1"/>
</dbReference>
<feature type="domain" description="Cell envelope-related transcriptional attenuator" evidence="4">
    <location>
        <begin position="130"/>
        <end position="302"/>
    </location>
</feature>
<protein>
    <submittedName>
        <fullName evidence="6">LCP family protein</fullName>
    </submittedName>
</protein>
<keyword evidence="3" id="KW-1133">Transmembrane helix</keyword>
<feature type="domain" description="LytR/CpsA/Psr regulator C-terminal" evidence="5">
    <location>
        <begin position="403"/>
        <end position="482"/>
    </location>
</feature>
<dbReference type="Pfam" id="PF13399">
    <property type="entry name" value="LytR_C"/>
    <property type="match status" value="1"/>
</dbReference>
<evidence type="ECO:0000259" key="5">
    <source>
        <dbReference type="Pfam" id="PF13399"/>
    </source>
</evidence>
<dbReference type="Gene3D" id="3.30.70.2390">
    <property type="match status" value="1"/>
</dbReference>
<dbReference type="Proteomes" id="UP001589627">
    <property type="component" value="Unassembled WGS sequence"/>
</dbReference>
<evidence type="ECO:0000259" key="4">
    <source>
        <dbReference type="Pfam" id="PF03816"/>
    </source>
</evidence>
<keyword evidence="3" id="KW-0812">Transmembrane</keyword>
<feature type="compositionally biased region" description="Gly residues" evidence="2">
    <location>
        <begin position="509"/>
        <end position="523"/>
    </location>
</feature>
<dbReference type="InterPro" id="IPR050922">
    <property type="entry name" value="LytR/CpsA/Psr_CW_biosynth"/>
</dbReference>
<dbReference type="Pfam" id="PF03816">
    <property type="entry name" value="LytR_cpsA_psr"/>
    <property type="match status" value="1"/>
</dbReference>
<comment type="similarity">
    <text evidence="1">Belongs to the LytR/CpsA/Psr (LCP) family.</text>
</comment>
<accession>A0ABV5YCK4</accession>
<evidence type="ECO:0000256" key="3">
    <source>
        <dbReference type="SAM" id="Phobius"/>
    </source>
</evidence>
<dbReference type="EMBL" id="JBHLZP010000047">
    <property type="protein sequence ID" value="MFB9832383.1"/>
    <property type="molecule type" value="Genomic_DNA"/>
</dbReference>
<gene>
    <name evidence="6" type="ORF">ACFFNX_09310</name>
</gene>
<keyword evidence="3" id="KW-0472">Membrane</keyword>
<sequence>MGENGSGRETSAGRPRRRHRTRAAAGHRREPAAPRRGGRGALIGYALTGAASTLVLLAGAIGSLLLSDLRDLGSSHAIQGPRSTGSAANILLIGLDSRKDQNGNDLPAAILKQLHAGSRRGVDNGVGGYNTNTLILVHVPGDGSRATAFSIPRDDYVSYADALGPQRRGKIKEAYGLTKYYEEITLSKQGVHGSALEHQGREAARRATIATVRNLTGVPIDHFAEINLAGFYDLATALGGVDVCLNHPVKDSYSGANFPAGRQHLNGSQALAFVRQRHGLTNGDLDRTHRQQAFLSSVTHELRTQGAFTDLSKMRSLLNVARKDVVLDAGWDVLGFARQARSLTGGNVEFHTLPIERYALVHGQSVNVIDPVRIKAITQAAFAPHGHAGGTSPSPETSTPPPTVDVLNGGATAGLATRVAGRLAALGYAKGDVGNARTRAHTIVRYGNGAKASAGKIADVLGATARPGPSVPPGHVRVDLGENATMPDISSSHGRPKSVRAAPIPTDGAQGGAVAGGGIPCVD</sequence>
<dbReference type="PANTHER" id="PTHR33392:SF6">
    <property type="entry name" value="POLYISOPRENYL-TEICHOIC ACID--PEPTIDOGLYCAN TEICHOIC ACID TRANSFERASE TAGU"/>
    <property type="match status" value="1"/>
</dbReference>
<name>A0ABV5YCK4_9ACTN</name>
<feature type="region of interest" description="Disordered" evidence="2">
    <location>
        <begin position="486"/>
        <end position="523"/>
    </location>
</feature>
<evidence type="ECO:0000313" key="7">
    <source>
        <dbReference type="Proteomes" id="UP001589627"/>
    </source>
</evidence>
<feature type="region of interest" description="Disordered" evidence="2">
    <location>
        <begin position="384"/>
        <end position="403"/>
    </location>
</feature>
<proteinExistence type="inferred from homology"/>
<evidence type="ECO:0000313" key="6">
    <source>
        <dbReference type="EMBL" id="MFB9832383.1"/>
    </source>
</evidence>
<evidence type="ECO:0000256" key="2">
    <source>
        <dbReference type="SAM" id="MobiDB-lite"/>
    </source>
</evidence>